<gene>
    <name evidence="1" type="ORF">GIV53_25110</name>
</gene>
<sequence length="62" mass="7171">DRILALAWEQNVSITTPMMGQPFYVQFPCRGMTWWLGVDEAIEPDAKRADKVRSCSERRQNA</sequence>
<accession>A0A9Q4FJE8</accession>
<keyword evidence="1" id="KW-0378">Hydrolase</keyword>
<comment type="caution">
    <text evidence="1">The sequence shown here is derived from an EMBL/GenBank/DDBJ whole genome shotgun (WGS) entry which is preliminary data.</text>
</comment>
<protein>
    <submittedName>
        <fullName evidence="1">Hydrolase</fullName>
    </submittedName>
</protein>
<dbReference type="GO" id="GO:0016787">
    <property type="term" value="F:hydrolase activity"/>
    <property type="evidence" value="ECO:0007669"/>
    <property type="project" value="UniProtKB-KW"/>
</dbReference>
<dbReference type="EMBL" id="WKAE01000465">
    <property type="protein sequence ID" value="MCF5632496.1"/>
    <property type="molecule type" value="Genomic_DNA"/>
</dbReference>
<evidence type="ECO:0000313" key="2">
    <source>
        <dbReference type="Proteomes" id="UP000814010"/>
    </source>
</evidence>
<reference evidence="1" key="1">
    <citation type="submission" date="2019-11" db="EMBL/GenBank/DDBJ databases">
        <title>Epiphytic Pseudomonas syringae from cherry orchards.</title>
        <authorList>
            <person name="Hulin M.T."/>
        </authorList>
    </citation>
    <scope>NUCLEOTIDE SEQUENCE</scope>
    <source>
        <strain evidence="1">PA-2-5E</strain>
    </source>
</reference>
<dbReference type="AlphaFoldDB" id="A0A9Q4FJE8"/>
<proteinExistence type="predicted"/>
<feature type="non-terminal residue" evidence="1">
    <location>
        <position position="1"/>
    </location>
</feature>
<organism evidence="1 2">
    <name type="scientific">Pseudomonas syringae</name>
    <dbReference type="NCBI Taxonomy" id="317"/>
    <lineage>
        <taxon>Bacteria</taxon>
        <taxon>Pseudomonadati</taxon>
        <taxon>Pseudomonadota</taxon>
        <taxon>Gammaproteobacteria</taxon>
        <taxon>Pseudomonadales</taxon>
        <taxon>Pseudomonadaceae</taxon>
        <taxon>Pseudomonas</taxon>
    </lineage>
</organism>
<name>A0A9Q4FJE8_PSESX</name>
<evidence type="ECO:0000313" key="1">
    <source>
        <dbReference type="EMBL" id="MCF5632496.1"/>
    </source>
</evidence>
<dbReference type="Proteomes" id="UP000814010">
    <property type="component" value="Unassembled WGS sequence"/>
</dbReference>